<comment type="caution">
    <text evidence="1">The sequence shown here is derived from an EMBL/GenBank/DDBJ whole genome shotgun (WGS) entry which is preliminary data.</text>
</comment>
<reference evidence="1" key="2">
    <citation type="journal article" date="2022" name="New Phytol.">
        <title>Evolutionary transition to the ectomycorrhizal habit in the genomes of a hyperdiverse lineage of mushroom-forming fungi.</title>
        <authorList>
            <person name="Looney B."/>
            <person name="Miyauchi S."/>
            <person name="Morin E."/>
            <person name="Drula E."/>
            <person name="Courty P.E."/>
            <person name="Kohler A."/>
            <person name="Kuo A."/>
            <person name="LaButti K."/>
            <person name="Pangilinan J."/>
            <person name="Lipzen A."/>
            <person name="Riley R."/>
            <person name="Andreopoulos W."/>
            <person name="He G."/>
            <person name="Johnson J."/>
            <person name="Nolan M."/>
            <person name="Tritt A."/>
            <person name="Barry K.W."/>
            <person name="Grigoriev I.V."/>
            <person name="Nagy L.G."/>
            <person name="Hibbett D."/>
            <person name="Henrissat B."/>
            <person name="Matheny P.B."/>
            <person name="Labbe J."/>
            <person name="Martin F.M."/>
        </authorList>
    </citation>
    <scope>NUCLEOTIDE SEQUENCE</scope>
    <source>
        <strain evidence="1">EC-137</strain>
    </source>
</reference>
<keyword evidence="2" id="KW-1185">Reference proteome</keyword>
<dbReference type="Proteomes" id="UP000814128">
    <property type="component" value="Unassembled WGS sequence"/>
</dbReference>
<gene>
    <name evidence="1" type="ORF">K488DRAFT_90546</name>
</gene>
<protein>
    <submittedName>
        <fullName evidence="1">Uncharacterized protein</fullName>
    </submittedName>
</protein>
<evidence type="ECO:0000313" key="1">
    <source>
        <dbReference type="EMBL" id="KAI0027702.1"/>
    </source>
</evidence>
<organism evidence="1 2">
    <name type="scientific">Vararia minispora EC-137</name>
    <dbReference type="NCBI Taxonomy" id="1314806"/>
    <lineage>
        <taxon>Eukaryota</taxon>
        <taxon>Fungi</taxon>
        <taxon>Dikarya</taxon>
        <taxon>Basidiomycota</taxon>
        <taxon>Agaricomycotina</taxon>
        <taxon>Agaricomycetes</taxon>
        <taxon>Russulales</taxon>
        <taxon>Lachnocladiaceae</taxon>
        <taxon>Vararia</taxon>
    </lineage>
</organism>
<evidence type="ECO:0000313" key="2">
    <source>
        <dbReference type="Proteomes" id="UP000814128"/>
    </source>
</evidence>
<name>A0ACB8Q7K7_9AGAM</name>
<proteinExistence type="predicted"/>
<accession>A0ACB8Q7K7</accession>
<sequence>MPDPLNLSDESLPKLAAMLLNDPTLRAPVAQLMANRIEEALTPYFSQPTRFRRALGDARAVLSGSWVLLFTEAHSSTTPPAWTEGDLDVFCPEDGLAIMVASLLEEGYTPANAVQNWDPPSMKSKTGSISRVLKFLHAARERKVDIVCSHAISPFEVVLSFWTTLVMNVVTVHDLTVLYPGLTLSHEGCLPVDHSETNEIGHLADKYIARGYQFHPFPGQRLTDLLPDKPRNTRDEHCLNLPIATPDGYTRAPMGTSVTEWRMDRKEASLRGRALVGAERPNQEGSLAATDGALVGAERPNQEGSLAATDGALVGAERPNQEGSLAATDGALVGAERPNQEGSLAATDGALVGAERPNQEGSLATKDGALAPNLPNKEKSHGGLFEDKPG</sequence>
<dbReference type="EMBL" id="MU273853">
    <property type="protein sequence ID" value="KAI0027702.1"/>
    <property type="molecule type" value="Genomic_DNA"/>
</dbReference>
<reference evidence="1" key="1">
    <citation type="submission" date="2021-02" db="EMBL/GenBank/DDBJ databases">
        <authorList>
            <consortium name="DOE Joint Genome Institute"/>
            <person name="Ahrendt S."/>
            <person name="Looney B.P."/>
            <person name="Miyauchi S."/>
            <person name="Morin E."/>
            <person name="Drula E."/>
            <person name="Courty P.E."/>
            <person name="Chicoki N."/>
            <person name="Fauchery L."/>
            <person name="Kohler A."/>
            <person name="Kuo A."/>
            <person name="Labutti K."/>
            <person name="Pangilinan J."/>
            <person name="Lipzen A."/>
            <person name="Riley R."/>
            <person name="Andreopoulos W."/>
            <person name="He G."/>
            <person name="Johnson J."/>
            <person name="Barry K.W."/>
            <person name="Grigoriev I.V."/>
            <person name="Nagy L."/>
            <person name="Hibbett D."/>
            <person name="Henrissat B."/>
            <person name="Matheny P.B."/>
            <person name="Labbe J."/>
            <person name="Martin F."/>
        </authorList>
    </citation>
    <scope>NUCLEOTIDE SEQUENCE</scope>
    <source>
        <strain evidence="1">EC-137</strain>
    </source>
</reference>